<evidence type="ECO:0000313" key="4">
    <source>
        <dbReference type="Proteomes" id="UP000036987"/>
    </source>
</evidence>
<dbReference type="OMA" id="VQFYCWK"/>
<evidence type="ECO:0000256" key="1">
    <source>
        <dbReference type="RuleBase" id="RU003682"/>
    </source>
</evidence>
<reference evidence="4" key="1">
    <citation type="journal article" date="2016" name="Nature">
        <title>The genome of the seagrass Zostera marina reveals angiosperm adaptation to the sea.</title>
        <authorList>
            <person name="Olsen J.L."/>
            <person name="Rouze P."/>
            <person name="Verhelst B."/>
            <person name="Lin Y.-C."/>
            <person name="Bayer T."/>
            <person name="Collen J."/>
            <person name="Dattolo E."/>
            <person name="De Paoli E."/>
            <person name="Dittami S."/>
            <person name="Maumus F."/>
            <person name="Michel G."/>
            <person name="Kersting A."/>
            <person name="Lauritano C."/>
            <person name="Lohaus R."/>
            <person name="Toepel M."/>
            <person name="Tonon T."/>
            <person name="Vanneste K."/>
            <person name="Amirebrahimi M."/>
            <person name="Brakel J."/>
            <person name="Bostroem C."/>
            <person name="Chovatia M."/>
            <person name="Grimwood J."/>
            <person name="Jenkins J.W."/>
            <person name="Jueterbock A."/>
            <person name="Mraz A."/>
            <person name="Stam W.T."/>
            <person name="Tice H."/>
            <person name="Bornberg-Bauer E."/>
            <person name="Green P.J."/>
            <person name="Pearson G.A."/>
            <person name="Procaccini G."/>
            <person name="Duarte C.M."/>
            <person name="Schmutz J."/>
            <person name="Reusch T.B.H."/>
            <person name="Van de Peer Y."/>
        </authorList>
    </citation>
    <scope>NUCLEOTIDE SEQUENCE [LARGE SCALE GENOMIC DNA]</scope>
    <source>
        <strain evidence="4">cv. Finnish</strain>
    </source>
</reference>
<gene>
    <name evidence="3" type="ORF">ZOSMA_77G00420</name>
</gene>
<proteinExistence type="inferred from homology"/>
<dbReference type="PANTHER" id="PTHR14049">
    <property type="entry name" value="LEPRECAN 1"/>
    <property type="match status" value="1"/>
</dbReference>
<comment type="similarity">
    <text evidence="1">Belongs to the iron/ascorbate-dependent oxidoreductase family.</text>
</comment>
<keyword evidence="4" id="KW-1185">Reference proteome</keyword>
<keyword evidence="1" id="KW-0560">Oxidoreductase</keyword>
<accession>A0A0K9NP41</accession>
<evidence type="ECO:0000313" key="3">
    <source>
        <dbReference type="EMBL" id="KMZ58383.1"/>
    </source>
</evidence>
<dbReference type="GO" id="GO:0016491">
    <property type="term" value="F:oxidoreductase activity"/>
    <property type="evidence" value="ECO:0007669"/>
    <property type="project" value="UniProtKB-KW"/>
</dbReference>
<sequence>MEIAPDHPRRLLQGFLPLDLCKELEFIHRSCGTVGYRPGVISTTLSHLIATNCSHLIIPFIHVRERLKENVEEFFNCEYELVIEFTGLVSWCKGASIGWHTDDNMPYLKQRHYTAVCYLNNHGIDFEGGILHFKDGKQPESIIPTTGDVVIYTADDRNIHSVDEITSGERLTLTLWFSHDSSYDEDPKLIARLDDILTEHQNQVCHIPSPASSNMYQCPHLGSGLDIRSMRLNALGYNLCSFDHKVCHSFSDSLVDPMEKPIQICRGNQIYNEKFANSMHALQVVQFYYWKASQVKISRKKINVDDLIDSSLMFSTKNIDKKLLVQYYVKFKESDFDRKFMDDEHESFDWGEFSIAGRDWNDHVQKLHVILMGSLSSWKTHQTLFSLEDVKTS</sequence>
<dbReference type="GO" id="GO:0046872">
    <property type="term" value="F:metal ion binding"/>
    <property type="evidence" value="ECO:0007669"/>
    <property type="project" value="UniProtKB-KW"/>
</dbReference>
<dbReference type="PANTHER" id="PTHR14049:SF9">
    <property type="entry name" value="PROCOLLAGEN-PROLINE 3-DIOXYGENASE"/>
    <property type="match status" value="1"/>
</dbReference>
<organism evidence="3 4">
    <name type="scientific">Zostera marina</name>
    <name type="common">Eelgrass</name>
    <dbReference type="NCBI Taxonomy" id="29655"/>
    <lineage>
        <taxon>Eukaryota</taxon>
        <taxon>Viridiplantae</taxon>
        <taxon>Streptophyta</taxon>
        <taxon>Embryophyta</taxon>
        <taxon>Tracheophyta</taxon>
        <taxon>Spermatophyta</taxon>
        <taxon>Magnoliopsida</taxon>
        <taxon>Liliopsida</taxon>
        <taxon>Zosteraceae</taxon>
        <taxon>Zostera</taxon>
    </lineage>
</organism>
<dbReference type="Pfam" id="PF13640">
    <property type="entry name" value="2OG-FeII_Oxy_3"/>
    <property type="match status" value="1"/>
</dbReference>
<dbReference type="GO" id="GO:0032963">
    <property type="term" value="P:collagen metabolic process"/>
    <property type="evidence" value="ECO:0007669"/>
    <property type="project" value="InterPro"/>
</dbReference>
<keyword evidence="1" id="KW-0408">Iron</keyword>
<comment type="caution">
    <text evidence="3">The sequence shown here is derived from an EMBL/GenBank/DDBJ whole genome shotgun (WGS) entry which is preliminary data.</text>
</comment>
<dbReference type="AlphaFoldDB" id="A0A0K9NP41"/>
<evidence type="ECO:0000259" key="2">
    <source>
        <dbReference type="PROSITE" id="PS51471"/>
    </source>
</evidence>
<dbReference type="InterPro" id="IPR005123">
    <property type="entry name" value="Oxoglu/Fe-dep_dioxygenase_dom"/>
</dbReference>
<dbReference type="Proteomes" id="UP000036987">
    <property type="component" value="Unassembled WGS sequence"/>
</dbReference>
<dbReference type="InterPro" id="IPR044862">
    <property type="entry name" value="Pro_4_hyd_alph_FE2OG_OXY"/>
</dbReference>
<dbReference type="InterPro" id="IPR039575">
    <property type="entry name" value="P3H"/>
</dbReference>
<name>A0A0K9NP41_ZOSMR</name>
<dbReference type="EMBL" id="LFYR01001945">
    <property type="protein sequence ID" value="KMZ58383.1"/>
    <property type="molecule type" value="Genomic_DNA"/>
</dbReference>
<dbReference type="Gene3D" id="2.60.120.620">
    <property type="entry name" value="q2cbj1_9rhob like domain"/>
    <property type="match status" value="1"/>
</dbReference>
<keyword evidence="1" id="KW-0479">Metal-binding</keyword>
<dbReference type="PROSITE" id="PS51471">
    <property type="entry name" value="FE2OG_OXY"/>
    <property type="match status" value="1"/>
</dbReference>
<dbReference type="STRING" id="29655.A0A0K9NP41"/>
<dbReference type="OrthoDB" id="427071at2759"/>
<protein>
    <submittedName>
        <fullName evidence="3">2-oxoglutarate (2OG) and Fe(II)-dependent oxygenase domain-containingprotein</fullName>
    </submittedName>
</protein>
<feature type="domain" description="Fe2OG dioxygenase" evidence="2">
    <location>
        <begin position="70"/>
        <end position="179"/>
    </location>
</feature>